<dbReference type="AlphaFoldDB" id="A0A939QDU8"/>
<dbReference type="InterPro" id="IPR036928">
    <property type="entry name" value="AS_sf"/>
</dbReference>
<dbReference type="PANTHER" id="PTHR42678">
    <property type="entry name" value="AMIDASE"/>
    <property type="match status" value="1"/>
</dbReference>
<proteinExistence type="predicted"/>
<accession>A0A939QDU8</accession>
<sequence length="692" mass="73557">MTATPTPFTLLEASIEQILEALASGRITSVELTARYLSRIGAFDREGIRLNAIPVLNPAVLSEAAESDRRRREGSVRPLEGVPFTVKDSYMVEGLTVASGSPAFAKLIAQWDAFSVEKLRDAGAVLIGKTNMPPMADGGMQRGVYGRAESPYNPQFLAAAYASGSSNGSGVSTAANLAVFGMGEETVSSGRSPASNNGLCAYTPSWGVLSIRGNWPLFPARDVVVPQTRSMPDMLRVLDVLVQDDPVTRGDFWRNQSVVELPLPSAHRPGTYLSAQDPEALRGKRIGVPKMYLGLDRAFPISVRPSVTVLWEAARTRLEALGAEVVEVDFPLIEQYEGDHPGGENVGSLGVLPDGWMDTEFNHFLAYGWNDFLLANGDPSVPSLATVDADQIFPTPEGALPDRYEEVEDYENRYRATVALAEAGIPDPRDRPDFAEGLRALVRLRESLFEEWLVERGLDAVVFPANADVAAENSDIDPEAADQAWSNGVFFSNGNYALRHLGIPTVTVPMGQMADIAMPVGLTFAGAAYSDPALLAYGYAFEHGGTGSLRPRPAFAPELPGDRVRGVLSESRAVEADVDERTADNGAAEPIATPELSLEAALDPKDYVDGATLLVIAGELRGADAGSLRVTVNGVPVAATAIDGHWSATAVLPGTVHRSGPGTNPRASRALVVAVAGGAEHGVPAVGAYVEL</sequence>
<keyword evidence="3" id="KW-1185">Reference proteome</keyword>
<name>A0A939QDU8_9MICO</name>
<dbReference type="Gene3D" id="3.90.1300.10">
    <property type="entry name" value="Amidase signature (AS) domain"/>
    <property type="match status" value="1"/>
</dbReference>
<dbReference type="Pfam" id="PF01425">
    <property type="entry name" value="Amidase"/>
    <property type="match status" value="1"/>
</dbReference>
<feature type="domain" description="Amidase" evidence="1">
    <location>
        <begin position="31"/>
        <end position="335"/>
    </location>
</feature>
<dbReference type="SUPFAM" id="SSF75304">
    <property type="entry name" value="Amidase signature (AS) enzymes"/>
    <property type="match status" value="1"/>
</dbReference>
<evidence type="ECO:0000313" key="2">
    <source>
        <dbReference type="EMBL" id="MBO2989343.1"/>
    </source>
</evidence>
<keyword evidence="2" id="KW-0378">Hydrolase</keyword>
<evidence type="ECO:0000313" key="3">
    <source>
        <dbReference type="Proteomes" id="UP000668403"/>
    </source>
</evidence>
<dbReference type="Proteomes" id="UP000668403">
    <property type="component" value="Unassembled WGS sequence"/>
</dbReference>
<reference evidence="2" key="1">
    <citation type="submission" date="2021-03" db="EMBL/GenBank/DDBJ databases">
        <title>Leucobacter chromiisoli sp. nov., isolated from chromium-containing soil of chemical plant.</title>
        <authorList>
            <person name="Xu Z."/>
        </authorList>
    </citation>
    <scope>NUCLEOTIDE SEQUENCE</scope>
    <source>
        <strain evidence="2">K 70/01</strain>
    </source>
</reference>
<gene>
    <name evidence="2" type="ORF">J4H85_04940</name>
</gene>
<protein>
    <submittedName>
        <fullName evidence="2">Amidase</fullName>
        <ecNumber evidence="2">3.5.1.4</ecNumber>
    </submittedName>
</protein>
<dbReference type="InterPro" id="IPR023631">
    <property type="entry name" value="Amidase_dom"/>
</dbReference>
<dbReference type="EC" id="3.5.1.4" evidence="2"/>
<dbReference type="PANTHER" id="PTHR42678:SF11">
    <property type="entry name" value="AMIDASE FAMILY PROTEIN"/>
    <property type="match status" value="1"/>
</dbReference>
<comment type="caution">
    <text evidence="2">The sequence shown here is derived from an EMBL/GenBank/DDBJ whole genome shotgun (WGS) entry which is preliminary data.</text>
</comment>
<dbReference type="EMBL" id="JAGFBF010000002">
    <property type="protein sequence ID" value="MBO2989343.1"/>
    <property type="molecule type" value="Genomic_DNA"/>
</dbReference>
<organism evidence="2 3">
    <name type="scientific">Leucobacter tardus</name>
    <dbReference type="NCBI Taxonomy" id="501483"/>
    <lineage>
        <taxon>Bacteria</taxon>
        <taxon>Bacillati</taxon>
        <taxon>Actinomycetota</taxon>
        <taxon>Actinomycetes</taxon>
        <taxon>Micrococcales</taxon>
        <taxon>Microbacteriaceae</taxon>
        <taxon>Leucobacter</taxon>
    </lineage>
</organism>
<dbReference type="NCBIfam" id="NF005127">
    <property type="entry name" value="PRK06565.1"/>
    <property type="match status" value="1"/>
</dbReference>
<evidence type="ECO:0000259" key="1">
    <source>
        <dbReference type="Pfam" id="PF01425"/>
    </source>
</evidence>
<dbReference type="GO" id="GO:0004040">
    <property type="term" value="F:amidase activity"/>
    <property type="evidence" value="ECO:0007669"/>
    <property type="project" value="UniProtKB-EC"/>
</dbReference>